<evidence type="ECO:0000256" key="2">
    <source>
        <dbReference type="ARBA" id="ARBA00007935"/>
    </source>
</evidence>
<dbReference type="Proteomes" id="UP000199495">
    <property type="component" value="Unassembled WGS sequence"/>
</dbReference>
<feature type="transmembrane region" description="Helical" evidence="8">
    <location>
        <begin position="137"/>
        <end position="156"/>
    </location>
</feature>
<dbReference type="FunFam" id="1.10.3470.10:FF:000001">
    <property type="entry name" value="Vitamin B12 ABC transporter permease BtuC"/>
    <property type="match status" value="1"/>
</dbReference>
<accession>A0A1G7XR12</accession>
<feature type="transmembrane region" description="Helical" evidence="8">
    <location>
        <begin position="84"/>
        <end position="101"/>
    </location>
</feature>
<feature type="transmembrane region" description="Helical" evidence="8">
    <location>
        <begin position="23"/>
        <end position="43"/>
    </location>
</feature>
<feature type="transmembrane region" description="Helical" evidence="8">
    <location>
        <begin position="113"/>
        <end position="131"/>
    </location>
</feature>
<feature type="transmembrane region" description="Helical" evidence="8">
    <location>
        <begin position="257"/>
        <end position="284"/>
    </location>
</feature>
<evidence type="ECO:0000313" key="9">
    <source>
        <dbReference type="EMBL" id="SDG86627.1"/>
    </source>
</evidence>
<evidence type="ECO:0000256" key="8">
    <source>
        <dbReference type="SAM" id="Phobius"/>
    </source>
</evidence>
<reference evidence="9 10" key="1">
    <citation type="submission" date="2016-10" db="EMBL/GenBank/DDBJ databases">
        <authorList>
            <person name="de Groot N.N."/>
        </authorList>
    </citation>
    <scope>NUCLEOTIDE SEQUENCE [LARGE SCALE GENOMIC DNA]</scope>
    <source>
        <strain evidence="9 10">CGMCC 1.10267</strain>
    </source>
</reference>
<dbReference type="RefSeq" id="WP_090597507.1">
    <property type="nucleotide sequence ID" value="NZ_FNCS01000010.1"/>
</dbReference>
<feature type="transmembrane region" description="Helical" evidence="8">
    <location>
        <begin position="327"/>
        <end position="346"/>
    </location>
</feature>
<keyword evidence="5 8" id="KW-0812">Transmembrane</keyword>
<keyword evidence="3" id="KW-0813">Transport</keyword>
<dbReference type="OrthoDB" id="9811975at2"/>
<dbReference type="Gene3D" id="1.10.3470.10">
    <property type="entry name" value="ABC transporter involved in vitamin B12 uptake, BtuC"/>
    <property type="match status" value="1"/>
</dbReference>
<dbReference type="InterPro" id="IPR000522">
    <property type="entry name" value="ABC_transptr_permease_BtuC"/>
</dbReference>
<dbReference type="InterPro" id="IPR022410">
    <property type="entry name" value="ABC_transptr_permease_F420-0"/>
</dbReference>
<keyword evidence="4" id="KW-1003">Cell membrane</keyword>
<keyword evidence="10" id="KW-1185">Reference proteome</keyword>
<dbReference type="GO" id="GO:0005886">
    <property type="term" value="C:plasma membrane"/>
    <property type="evidence" value="ECO:0007669"/>
    <property type="project" value="UniProtKB-SubCell"/>
</dbReference>
<dbReference type="CDD" id="cd06550">
    <property type="entry name" value="TM_ABC_iron-siderophores_like"/>
    <property type="match status" value="1"/>
</dbReference>
<keyword evidence="7 8" id="KW-0472">Membrane</keyword>
<dbReference type="EMBL" id="FNCS01000010">
    <property type="protein sequence ID" value="SDG86627.1"/>
    <property type="molecule type" value="Genomic_DNA"/>
</dbReference>
<dbReference type="GO" id="GO:0033214">
    <property type="term" value="P:siderophore-iron import into cell"/>
    <property type="evidence" value="ECO:0007669"/>
    <property type="project" value="TreeGrafter"/>
</dbReference>
<dbReference type="GO" id="GO:0022857">
    <property type="term" value="F:transmembrane transporter activity"/>
    <property type="evidence" value="ECO:0007669"/>
    <property type="project" value="InterPro"/>
</dbReference>
<organism evidence="9 10">
    <name type="scientific">Pelagibacterium luteolum</name>
    <dbReference type="NCBI Taxonomy" id="440168"/>
    <lineage>
        <taxon>Bacteria</taxon>
        <taxon>Pseudomonadati</taxon>
        <taxon>Pseudomonadota</taxon>
        <taxon>Alphaproteobacteria</taxon>
        <taxon>Hyphomicrobiales</taxon>
        <taxon>Devosiaceae</taxon>
        <taxon>Pelagibacterium</taxon>
    </lineage>
</organism>
<evidence type="ECO:0000256" key="7">
    <source>
        <dbReference type="ARBA" id="ARBA00023136"/>
    </source>
</evidence>
<dbReference type="PANTHER" id="PTHR30472:SF67">
    <property type="entry name" value="PERMEASE OF ABC TRANSPORTER-RELATED"/>
    <property type="match status" value="1"/>
</dbReference>
<evidence type="ECO:0000256" key="1">
    <source>
        <dbReference type="ARBA" id="ARBA00004651"/>
    </source>
</evidence>
<proteinExistence type="inferred from homology"/>
<dbReference type="PANTHER" id="PTHR30472">
    <property type="entry name" value="FERRIC ENTEROBACTIN TRANSPORT SYSTEM PERMEASE PROTEIN"/>
    <property type="match status" value="1"/>
</dbReference>
<name>A0A1G7XR12_9HYPH</name>
<dbReference type="SUPFAM" id="SSF81345">
    <property type="entry name" value="ABC transporter involved in vitamin B12 uptake, BtuC"/>
    <property type="match status" value="1"/>
</dbReference>
<evidence type="ECO:0000256" key="5">
    <source>
        <dbReference type="ARBA" id="ARBA00022692"/>
    </source>
</evidence>
<keyword evidence="6 8" id="KW-1133">Transmembrane helix</keyword>
<evidence type="ECO:0000313" key="10">
    <source>
        <dbReference type="Proteomes" id="UP000199495"/>
    </source>
</evidence>
<evidence type="ECO:0000256" key="3">
    <source>
        <dbReference type="ARBA" id="ARBA00022448"/>
    </source>
</evidence>
<comment type="similarity">
    <text evidence="2">Belongs to the binding-protein-dependent transport system permease family. FecCD subfamily.</text>
</comment>
<feature type="transmembrane region" description="Helical" evidence="8">
    <location>
        <begin position="168"/>
        <end position="191"/>
    </location>
</feature>
<dbReference type="NCBIfam" id="TIGR03869">
    <property type="entry name" value="F420-0_ABCperm"/>
    <property type="match status" value="1"/>
</dbReference>
<protein>
    <submittedName>
        <fullName evidence="9">Iron complex transport system permease protein</fullName>
    </submittedName>
</protein>
<gene>
    <name evidence="9" type="ORF">SAMN04487974_11076</name>
</gene>
<comment type="subcellular location">
    <subcellularLocation>
        <location evidence="1">Cell membrane</location>
        <topology evidence="1">Multi-pass membrane protein</topology>
    </subcellularLocation>
</comment>
<sequence length="352" mass="35994">MVAAPLGLSALTPAALRRLRMRAWLLGLSALLVASIIVAVTIGPADIGAGDVWAVIGHKLGLLSRSPVSILHEGIVWELRLPRVLAAAAVGAGLAICGATMQALTRNPLADPYLLGLSSGASVGAVAMMLVGATVLLPVGAFLGALAAMAMTLGLARSLGAITASRAILAGLAVSALASALTSFLIFWTATGDSYREILSWLMGSLAGSRWSDATLALVAFAVVGVPLMASSRILDGFVFGDTAARALGIDVAKTRWLMLGATALLTGVLVAISGAIGFVGLILPHAVRLVAGGRHQHLLPLAALAGAIFMVWTDTAARTLFDPRELPVGIVTAMIGAPAFFLILLHNRRAT</sequence>
<feature type="transmembrane region" description="Helical" evidence="8">
    <location>
        <begin position="296"/>
        <end position="315"/>
    </location>
</feature>
<evidence type="ECO:0000256" key="6">
    <source>
        <dbReference type="ARBA" id="ARBA00022989"/>
    </source>
</evidence>
<dbReference type="STRING" id="440168.SAMN04487974_11076"/>
<dbReference type="InterPro" id="IPR037294">
    <property type="entry name" value="ABC_BtuC-like"/>
</dbReference>
<dbReference type="AlphaFoldDB" id="A0A1G7XR12"/>
<dbReference type="Pfam" id="PF01032">
    <property type="entry name" value="FecCD"/>
    <property type="match status" value="1"/>
</dbReference>
<evidence type="ECO:0000256" key="4">
    <source>
        <dbReference type="ARBA" id="ARBA00022475"/>
    </source>
</evidence>